<gene>
    <name evidence="2" type="ORF">B0T25DRAFT_574148</name>
</gene>
<evidence type="ECO:0000313" key="3">
    <source>
        <dbReference type="Proteomes" id="UP001275084"/>
    </source>
</evidence>
<organism evidence="2 3">
    <name type="scientific">Lasiosphaeria hispida</name>
    <dbReference type="NCBI Taxonomy" id="260671"/>
    <lineage>
        <taxon>Eukaryota</taxon>
        <taxon>Fungi</taxon>
        <taxon>Dikarya</taxon>
        <taxon>Ascomycota</taxon>
        <taxon>Pezizomycotina</taxon>
        <taxon>Sordariomycetes</taxon>
        <taxon>Sordariomycetidae</taxon>
        <taxon>Sordariales</taxon>
        <taxon>Lasiosphaeriaceae</taxon>
        <taxon>Lasiosphaeria</taxon>
    </lineage>
</organism>
<feature type="compositionally biased region" description="Basic and acidic residues" evidence="1">
    <location>
        <begin position="400"/>
        <end position="418"/>
    </location>
</feature>
<reference evidence="2" key="2">
    <citation type="submission" date="2023-06" db="EMBL/GenBank/DDBJ databases">
        <authorList>
            <consortium name="Lawrence Berkeley National Laboratory"/>
            <person name="Haridas S."/>
            <person name="Hensen N."/>
            <person name="Bonometti L."/>
            <person name="Westerberg I."/>
            <person name="Brannstrom I.O."/>
            <person name="Guillou S."/>
            <person name="Cros-Aarteil S."/>
            <person name="Calhoun S."/>
            <person name="Kuo A."/>
            <person name="Mondo S."/>
            <person name="Pangilinan J."/>
            <person name="Riley R."/>
            <person name="Labutti K."/>
            <person name="Andreopoulos B."/>
            <person name="Lipzen A."/>
            <person name="Chen C."/>
            <person name="Yanf M."/>
            <person name="Daum C."/>
            <person name="Ng V."/>
            <person name="Clum A."/>
            <person name="Steindorff A."/>
            <person name="Ohm R."/>
            <person name="Martin F."/>
            <person name="Silar P."/>
            <person name="Natvig D."/>
            <person name="Lalanne C."/>
            <person name="Gautier V."/>
            <person name="Ament-Velasquez S.L."/>
            <person name="Kruys A."/>
            <person name="Hutchinson M.I."/>
            <person name="Powell A.J."/>
            <person name="Barry K."/>
            <person name="Miller A.N."/>
            <person name="Grigoriev I.V."/>
            <person name="Debuchy R."/>
            <person name="Gladieux P."/>
            <person name="Thoren M.H."/>
            <person name="Johannesson H."/>
        </authorList>
    </citation>
    <scope>NUCLEOTIDE SEQUENCE</scope>
    <source>
        <strain evidence="2">CBS 955.72</strain>
    </source>
</reference>
<feature type="region of interest" description="Disordered" evidence="1">
    <location>
        <begin position="260"/>
        <end position="319"/>
    </location>
</feature>
<feature type="compositionally biased region" description="Basic residues" evidence="1">
    <location>
        <begin position="437"/>
        <end position="452"/>
    </location>
</feature>
<comment type="caution">
    <text evidence="2">The sequence shown here is derived from an EMBL/GenBank/DDBJ whole genome shotgun (WGS) entry which is preliminary data.</text>
</comment>
<feature type="compositionally biased region" description="Basic residues" evidence="1">
    <location>
        <begin position="419"/>
        <end position="429"/>
    </location>
</feature>
<proteinExistence type="predicted"/>
<accession>A0AAJ0M8N1</accession>
<sequence length="596" mass="65297">MSTEPRRLVPALSPRPKKQRETGDQAITVPPLKPKPMPFMSGSHAFAEGKKPFRKGHSVFVGGNRAFAKDIQAIAGSGQANRPGGVTPAMSADVDIKLEPGEIVKDAPTPGSIALAPRQRATPAFQPYRPLSLGPGVPPARGIPTGPRHGPQGRAPLGQPVETMRQPPKNDATYHPMMPNSPYESKKTSTAVLAHYTQSQRPSYTPKWEIVRTRDGMFTAHVYLQDEKICGVGSFVWEKEAKYSTAAQVLVKLGVWPPNRSTAGNLLPRPTSSKPKRSAEIHDNNSRLAHQQSGGAYGRMANSIGQASPPIKQEDHHHARVDAAVGQPNLIEASDKKRFELLEQLQKIMGPAMGRDRSQDSPAAVAAFLEGMAVGARVAQFGGQPSSLGSAEGVGQGPPKRHEPRSEQDHEDHKDHETRGRRRTRSRSPRRGDHPSSRRHRARSTRRHRNRSSSRSYLTSSPAQNLHAAAPRDHYSPRRNHPFASSDHYSPLRVKHGQPPAGGHRAPYRPQSHPATGVAGLGSSEHSYPGMKMTAADEEEMWLANEAAGYGSGPLNKRRRRSTALRGINGPSFAQTITEEWPHDLFMQRERELDRS</sequence>
<name>A0AAJ0M8N1_9PEZI</name>
<feature type="region of interest" description="Disordered" evidence="1">
    <location>
        <begin position="383"/>
        <end position="525"/>
    </location>
</feature>
<dbReference type="AlphaFoldDB" id="A0AAJ0M8N1"/>
<dbReference type="EMBL" id="JAUIQD010000008">
    <property type="protein sequence ID" value="KAK3341814.1"/>
    <property type="molecule type" value="Genomic_DNA"/>
</dbReference>
<evidence type="ECO:0000256" key="1">
    <source>
        <dbReference type="SAM" id="MobiDB-lite"/>
    </source>
</evidence>
<feature type="region of interest" description="Disordered" evidence="1">
    <location>
        <begin position="1"/>
        <end position="44"/>
    </location>
</feature>
<evidence type="ECO:0000313" key="2">
    <source>
        <dbReference type="EMBL" id="KAK3341814.1"/>
    </source>
</evidence>
<dbReference type="Proteomes" id="UP001275084">
    <property type="component" value="Unassembled WGS sequence"/>
</dbReference>
<protein>
    <submittedName>
        <fullName evidence="2">Uncharacterized protein</fullName>
    </submittedName>
</protein>
<reference evidence="2" key="1">
    <citation type="journal article" date="2023" name="Mol. Phylogenet. Evol.">
        <title>Genome-scale phylogeny and comparative genomics of the fungal order Sordariales.</title>
        <authorList>
            <person name="Hensen N."/>
            <person name="Bonometti L."/>
            <person name="Westerberg I."/>
            <person name="Brannstrom I.O."/>
            <person name="Guillou S."/>
            <person name="Cros-Aarteil S."/>
            <person name="Calhoun S."/>
            <person name="Haridas S."/>
            <person name="Kuo A."/>
            <person name="Mondo S."/>
            <person name="Pangilinan J."/>
            <person name="Riley R."/>
            <person name="LaButti K."/>
            <person name="Andreopoulos B."/>
            <person name="Lipzen A."/>
            <person name="Chen C."/>
            <person name="Yan M."/>
            <person name="Daum C."/>
            <person name="Ng V."/>
            <person name="Clum A."/>
            <person name="Steindorff A."/>
            <person name="Ohm R.A."/>
            <person name="Martin F."/>
            <person name="Silar P."/>
            <person name="Natvig D.O."/>
            <person name="Lalanne C."/>
            <person name="Gautier V."/>
            <person name="Ament-Velasquez S.L."/>
            <person name="Kruys A."/>
            <person name="Hutchinson M.I."/>
            <person name="Powell A.J."/>
            <person name="Barry K."/>
            <person name="Miller A.N."/>
            <person name="Grigoriev I.V."/>
            <person name="Debuchy R."/>
            <person name="Gladieux P."/>
            <person name="Hiltunen Thoren M."/>
            <person name="Johannesson H."/>
        </authorList>
    </citation>
    <scope>NUCLEOTIDE SEQUENCE</scope>
    <source>
        <strain evidence="2">CBS 955.72</strain>
    </source>
</reference>
<keyword evidence="3" id="KW-1185">Reference proteome</keyword>